<evidence type="ECO:0000256" key="1">
    <source>
        <dbReference type="SAM" id="MobiDB-lite"/>
    </source>
</evidence>
<organism evidence="2">
    <name type="scientific">Podoviridae sp. ctlMy11</name>
    <dbReference type="NCBI Taxonomy" id="2827746"/>
    <lineage>
        <taxon>Viruses</taxon>
        <taxon>Duplodnaviria</taxon>
        <taxon>Heunggongvirae</taxon>
        <taxon>Uroviricota</taxon>
        <taxon>Caudoviricetes</taxon>
    </lineage>
</organism>
<reference evidence="2" key="1">
    <citation type="journal article" date="2021" name="Proc. Natl. Acad. Sci. U.S.A.">
        <title>A Catalog of Tens of Thousands of Viruses from Human Metagenomes Reveals Hidden Associations with Chronic Diseases.</title>
        <authorList>
            <person name="Tisza M.J."/>
            <person name="Buck C.B."/>
        </authorList>
    </citation>
    <scope>NUCLEOTIDE SEQUENCE</scope>
    <source>
        <strain evidence="2">CtlMy11</strain>
    </source>
</reference>
<feature type="region of interest" description="Disordered" evidence="1">
    <location>
        <begin position="1"/>
        <end position="26"/>
    </location>
</feature>
<evidence type="ECO:0000313" key="2">
    <source>
        <dbReference type="EMBL" id="DAF61001.1"/>
    </source>
</evidence>
<protein>
    <submittedName>
        <fullName evidence="2">Uncharacterized protein</fullName>
    </submittedName>
</protein>
<proteinExistence type="predicted"/>
<accession>A0A8S5TCJ8</accession>
<feature type="compositionally biased region" description="Basic and acidic residues" evidence="1">
    <location>
        <begin position="7"/>
        <end position="26"/>
    </location>
</feature>
<sequence length="107" mass="12363">MSGKIRNPFDEAKLKEERQEREAQKASFEEAFKESLIRLLGTRDGKIVFNKIFSDCALFSSSFDTNALTMANKEGKKTFGLVVLSYVMAYCPEQYTEIRKISDEYRK</sequence>
<name>A0A8S5TCJ8_9CAUD</name>
<dbReference type="EMBL" id="BK032800">
    <property type="protein sequence ID" value="DAF61001.1"/>
    <property type="molecule type" value="Genomic_DNA"/>
</dbReference>